<keyword evidence="2" id="KW-1185">Reference proteome</keyword>
<sequence>MFKRITLIVTILMAIILSYSYFRYSAYCYYKEKTLSSYKIPSDGDQCARFNVSENKNIVVCLDNVGNFLSIDGLYSGIYLYDDQGELLSFYYLHNEVWQSMPLDLNLNKEGIFNLGLYAQTESFSINPSIFHRIEAKFIDTLCYK</sequence>
<name>A0A9X7F648_NEIPE</name>
<proteinExistence type="predicted"/>
<reference evidence="1 2" key="2">
    <citation type="submission" date="2023-10" db="EMBL/GenBank/DDBJ databases">
        <authorList>
            <person name="Choi B."/>
        </authorList>
    </citation>
    <scope>NUCLEOTIDE SEQUENCE [LARGE SCALE GENOMIC DNA]</scope>
    <source>
        <strain evidence="1 2">UMB0023</strain>
    </source>
</reference>
<dbReference type="EMBL" id="CP136962">
    <property type="protein sequence ID" value="WOS98775.1"/>
    <property type="molecule type" value="Genomic_DNA"/>
</dbReference>
<evidence type="ECO:0000313" key="1">
    <source>
        <dbReference type="EMBL" id="WOS98775.1"/>
    </source>
</evidence>
<dbReference type="Proteomes" id="UP000234781">
    <property type="component" value="Chromosome"/>
</dbReference>
<dbReference type="AlphaFoldDB" id="A0A9X7F648"/>
<evidence type="ECO:0000313" key="2">
    <source>
        <dbReference type="Proteomes" id="UP000234781"/>
    </source>
</evidence>
<gene>
    <name evidence="1" type="ORF">CYJ98_003720</name>
</gene>
<accession>A0A9X7F648</accession>
<dbReference type="RefSeq" id="WP_101756345.1">
    <property type="nucleotide sequence ID" value="NZ_CP136962.1"/>
</dbReference>
<protein>
    <submittedName>
        <fullName evidence="1">Uncharacterized protein</fullName>
    </submittedName>
</protein>
<reference evidence="2" key="1">
    <citation type="submission" date="2017-12" db="EMBL/GenBank/DDBJ databases">
        <title>Phylogenetic diversity of female urinary microbiome.</title>
        <authorList>
            <person name="Thomas-White K."/>
            <person name="Wolfe A.J."/>
        </authorList>
    </citation>
    <scope>NUCLEOTIDE SEQUENCE [LARGE SCALE GENOMIC DNA]</scope>
    <source>
        <strain evidence="2">UMB0023</strain>
    </source>
</reference>
<organism evidence="1 2">
    <name type="scientific">Neisseria perflava</name>
    <dbReference type="NCBI Taxonomy" id="33053"/>
    <lineage>
        <taxon>Bacteria</taxon>
        <taxon>Pseudomonadati</taxon>
        <taxon>Pseudomonadota</taxon>
        <taxon>Betaproteobacteria</taxon>
        <taxon>Neisseriales</taxon>
        <taxon>Neisseriaceae</taxon>
        <taxon>Neisseria</taxon>
    </lineage>
</organism>